<evidence type="ECO:0000313" key="3">
    <source>
        <dbReference type="Proteomes" id="UP000314294"/>
    </source>
</evidence>
<protein>
    <submittedName>
        <fullName evidence="2">Serine/threonine-protein kinase Nek5</fullName>
    </submittedName>
</protein>
<evidence type="ECO:0000313" key="2">
    <source>
        <dbReference type="EMBL" id="TNN74102.1"/>
    </source>
</evidence>
<dbReference type="Proteomes" id="UP000314294">
    <property type="component" value="Unassembled WGS sequence"/>
</dbReference>
<keyword evidence="2" id="KW-0808">Transferase</keyword>
<feature type="region of interest" description="Disordered" evidence="1">
    <location>
        <begin position="131"/>
        <end position="167"/>
    </location>
</feature>
<feature type="compositionally biased region" description="Acidic residues" evidence="1">
    <location>
        <begin position="268"/>
        <end position="283"/>
    </location>
</feature>
<evidence type="ECO:0000256" key="1">
    <source>
        <dbReference type="SAM" id="MobiDB-lite"/>
    </source>
</evidence>
<dbReference type="AlphaFoldDB" id="A0A4Z2I9M9"/>
<dbReference type="EMBL" id="SRLO01000118">
    <property type="protein sequence ID" value="TNN74102.1"/>
    <property type="molecule type" value="Genomic_DNA"/>
</dbReference>
<proteinExistence type="predicted"/>
<name>A0A4Z2I9M9_9TELE</name>
<comment type="caution">
    <text evidence="2">The sequence shown here is derived from an EMBL/GenBank/DDBJ whole genome shotgun (WGS) entry which is preliminary data.</text>
</comment>
<sequence>MTHVFVSNPSPVSVAAARHEYLQRRQEANQYKLRAEKQLEYLRQLDLIRQDYHQEMRQMRLRAEVEPQPPNKHVTFVVKPRDPEPEQQGAPPAQDMAAALRQIRDQHRALEGKHKDKKGIMFEIRLDEEGIVKEDPEKEGSEEEEEKVSDGRRGKEEEVDPLNQTLSFQEGAELKLRDWSQVRRGWSQRTPKTLLDALANMDVNSASSTTAEAEQGEEASGRRQWAEDPPDTLLNALAQAELTSSTVDSVTAEPEKDGAEEERKEEKEESDMEMDEDLSELRS</sequence>
<keyword evidence="2" id="KW-0418">Kinase</keyword>
<accession>A0A4Z2I9M9</accession>
<gene>
    <name evidence="2" type="primary">NEK5</name>
    <name evidence="2" type="ORF">EYF80_015743</name>
</gene>
<feature type="region of interest" description="Disordered" evidence="1">
    <location>
        <begin position="205"/>
        <end position="283"/>
    </location>
</feature>
<organism evidence="2 3">
    <name type="scientific">Liparis tanakae</name>
    <name type="common">Tanaka's snailfish</name>
    <dbReference type="NCBI Taxonomy" id="230148"/>
    <lineage>
        <taxon>Eukaryota</taxon>
        <taxon>Metazoa</taxon>
        <taxon>Chordata</taxon>
        <taxon>Craniata</taxon>
        <taxon>Vertebrata</taxon>
        <taxon>Euteleostomi</taxon>
        <taxon>Actinopterygii</taxon>
        <taxon>Neopterygii</taxon>
        <taxon>Teleostei</taxon>
        <taxon>Neoteleostei</taxon>
        <taxon>Acanthomorphata</taxon>
        <taxon>Eupercaria</taxon>
        <taxon>Perciformes</taxon>
        <taxon>Cottioidei</taxon>
        <taxon>Cottales</taxon>
        <taxon>Liparidae</taxon>
        <taxon>Liparis</taxon>
    </lineage>
</organism>
<dbReference type="OrthoDB" id="248923at2759"/>
<reference evidence="2 3" key="1">
    <citation type="submission" date="2019-03" db="EMBL/GenBank/DDBJ databases">
        <title>First draft genome of Liparis tanakae, snailfish: a comprehensive survey of snailfish specific genes.</title>
        <authorList>
            <person name="Kim W."/>
            <person name="Song I."/>
            <person name="Jeong J.-H."/>
            <person name="Kim D."/>
            <person name="Kim S."/>
            <person name="Ryu S."/>
            <person name="Song J.Y."/>
            <person name="Lee S.K."/>
        </authorList>
    </citation>
    <scope>NUCLEOTIDE SEQUENCE [LARGE SCALE GENOMIC DNA]</scope>
    <source>
        <tissue evidence="2">Muscle</tissue>
    </source>
</reference>
<feature type="compositionally biased region" description="Basic and acidic residues" evidence="1">
    <location>
        <begin position="253"/>
        <end position="267"/>
    </location>
</feature>
<keyword evidence="3" id="KW-1185">Reference proteome</keyword>
<dbReference type="GO" id="GO:0016301">
    <property type="term" value="F:kinase activity"/>
    <property type="evidence" value="ECO:0007669"/>
    <property type="project" value="UniProtKB-KW"/>
</dbReference>